<evidence type="ECO:0000313" key="7">
    <source>
        <dbReference type="Proteomes" id="UP000589036"/>
    </source>
</evidence>
<keyword evidence="7" id="KW-1185">Reference proteome</keyword>
<dbReference type="AlphaFoldDB" id="A0A852TUF2"/>
<keyword evidence="3 6" id="KW-0326">Glycosidase</keyword>
<feature type="region of interest" description="Disordered" evidence="4">
    <location>
        <begin position="84"/>
        <end position="104"/>
    </location>
</feature>
<proteinExistence type="inferred from homology"/>
<dbReference type="PANTHER" id="PTHR30480">
    <property type="entry name" value="BETA-HEXOSAMINIDASE-RELATED"/>
    <property type="match status" value="1"/>
</dbReference>
<dbReference type="InterPro" id="IPR036962">
    <property type="entry name" value="Glyco_hydro_3_N_sf"/>
</dbReference>
<dbReference type="InterPro" id="IPR017853">
    <property type="entry name" value="GH"/>
</dbReference>
<comment type="similarity">
    <text evidence="1">Belongs to the glycosyl hydrolase 3 family.</text>
</comment>
<evidence type="ECO:0000313" key="6">
    <source>
        <dbReference type="EMBL" id="NYE46403.1"/>
    </source>
</evidence>
<comment type="caution">
    <text evidence="6">The sequence shown here is derived from an EMBL/GenBank/DDBJ whole genome shotgun (WGS) entry which is preliminary data.</text>
</comment>
<feature type="domain" description="Glycoside hydrolase family 3 N-terminal" evidence="5">
    <location>
        <begin position="69"/>
        <end position="338"/>
    </location>
</feature>
<dbReference type="Gene3D" id="3.20.20.300">
    <property type="entry name" value="Glycoside hydrolase, family 3, N-terminal domain"/>
    <property type="match status" value="1"/>
</dbReference>
<dbReference type="EMBL" id="JACCCC010000001">
    <property type="protein sequence ID" value="NYE46403.1"/>
    <property type="molecule type" value="Genomic_DNA"/>
</dbReference>
<reference evidence="6 7" key="1">
    <citation type="submission" date="2020-07" db="EMBL/GenBank/DDBJ databases">
        <title>Sequencing the genomes of 1000 actinobacteria strains.</title>
        <authorList>
            <person name="Klenk H.-P."/>
        </authorList>
    </citation>
    <scope>NUCLEOTIDE SEQUENCE [LARGE SCALE GENOMIC DNA]</scope>
    <source>
        <strain evidence="6 7">CXB654</strain>
    </source>
</reference>
<dbReference type="EC" id="3.2.1.52" evidence="6"/>
<dbReference type="InterPro" id="IPR001764">
    <property type="entry name" value="Glyco_hydro_3_N"/>
</dbReference>
<dbReference type="GO" id="GO:0009254">
    <property type="term" value="P:peptidoglycan turnover"/>
    <property type="evidence" value="ECO:0007669"/>
    <property type="project" value="TreeGrafter"/>
</dbReference>
<dbReference type="GO" id="GO:0005975">
    <property type="term" value="P:carbohydrate metabolic process"/>
    <property type="evidence" value="ECO:0007669"/>
    <property type="project" value="InterPro"/>
</dbReference>
<dbReference type="RefSeq" id="WP_179642512.1">
    <property type="nucleotide sequence ID" value="NZ_BAAAYY010000022.1"/>
</dbReference>
<dbReference type="InterPro" id="IPR050226">
    <property type="entry name" value="NagZ_Beta-hexosaminidase"/>
</dbReference>
<evidence type="ECO:0000256" key="1">
    <source>
        <dbReference type="ARBA" id="ARBA00005336"/>
    </source>
</evidence>
<organism evidence="6 7">
    <name type="scientific">Spinactinospora alkalitolerans</name>
    <dbReference type="NCBI Taxonomy" id="687207"/>
    <lineage>
        <taxon>Bacteria</taxon>
        <taxon>Bacillati</taxon>
        <taxon>Actinomycetota</taxon>
        <taxon>Actinomycetes</taxon>
        <taxon>Streptosporangiales</taxon>
        <taxon>Nocardiopsidaceae</taxon>
        <taxon>Spinactinospora</taxon>
    </lineage>
</organism>
<accession>A0A852TUF2</accession>
<keyword evidence="2 6" id="KW-0378">Hydrolase</keyword>
<dbReference type="PANTHER" id="PTHR30480:SF16">
    <property type="entry name" value="GLYCOSIDE HYDROLASE FAMILY 3 DOMAIN PROTEIN"/>
    <property type="match status" value="1"/>
</dbReference>
<sequence length="349" mass="35839">MTPAGPARDPAVLRMVHAVLMPGFTGTSVPGWLARAIEEDLGAVLYFAPNLTGDAAELSGALHGTRPGLLVASDEEGGSVTRLHAQRGSPHPGHGELGAAGDPRRTRTVAAELGRELRAAGIDIGIAPVVDVNVDPANPVIGERSFGSDAGEVARHGAAFVEGLQSAGVAATAKHFPGHGDTTTDSHLALPVIDIDQAVLRDRELVPFAAAIGAGVRTVMAGHIRIPALDSAPASVSPRAYALLRTELGFTGAALTDALDMRAMAEYFGSRTALEGLALGAVAALHAGADLLCLGNPYQGDESDETIFLTVRDRILAALADGSVPLARLAEAAGRVAELAAWCRHRGGR</sequence>
<dbReference type="GO" id="GO:0004563">
    <property type="term" value="F:beta-N-acetylhexosaminidase activity"/>
    <property type="evidence" value="ECO:0007669"/>
    <property type="project" value="UniProtKB-EC"/>
</dbReference>
<gene>
    <name evidence="6" type="ORF">HDA32_001523</name>
</gene>
<dbReference type="Pfam" id="PF00933">
    <property type="entry name" value="Glyco_hydro_3"/>
    <property type="match status" value="1"/>
</dbReference>
<dbReference type="SUPFAM" id="SSF51445">
    <property type="entry name" value="(Trans)glycosidases"/>
    <property type="match status" value="1"/>
</dbReference>
<evidence type="ECO:0000259" key="5">
    <source>
        <dbReference type="Pfam" id="PF00933"/>
    </source>
</evidence>
<protein>
    <submittedName>
        <fullName evidence="6">Beta-N-acetylhexosaminidase</fullName>
        <ecNumber evidence="6">3.2.1.52</ecNumber>
    </submittedName>
</protein>
<evidence type="ECO:0000256" key="3">
    <source>
        <dbReference type="ARBA" id="ARBA00023295"/>
    </source>
</evidence>
<dbReference type="Proteomes" id="UP000589036">
    <property type="component" value="Unassembled WGS sequence"/>
</dbReference>
<evidence type="ECO:0000256" key="4">
    <source>
        <dbReference type="SAM" id="MobiDB-lite"/>
    </source>
</evidence>
<evidence type="ECO:0000256" key="2">
    <source>
        <dbReference type="ARBA" id="ARBA00022801"/>
    </source>
</evidence>
<name>A0A852TUF2_9ACTN</name>